<name>A0A922I925_DERFA</name>
<sequence>MHIGDKRSITLGLYRERIMILNILPSDLDTEGITDYDCYVIFYAKLIGIDPISEPELLWIARAGLLLSLPSDRKGRLYYHDQQNKKSSCEHPTDSYYRTLVVPYNLYDIGIPIRLL</sequence>
<comment type="caution">
    <text evidence="1">The sequence shown here is derived from an EMBL/GenBank/DDBJ whole genome shotgun (WGS) entry which is preliminary data.</text>
</comment>
<evidence type="ECO:0000313" key="1">
    <source>
        <dbReference type="EMBL" id="KAH9522996.1"/>
    </source>
</evidence>
<proteinExistence type="predicted"/>
<dbReference type="Proteomes" id="UP000790347">
    <property type="component" value="Unassembled WGS sequence"/>
</dbReference>
<gene>
    <name evidence="1" type="ORF">DERF_006549</name>
</gene>
<dbReference type="PANTHER" id="PTHR21715">
    <property type="entry name" value="RH04127P"/>
    <property type="match status" value="1"/>
</dbReference>
<reference evidence="1" key="1">
    <citation type="submission" date="2013-05" db="EMBL/GenBank/DDBJ databases">
        <authorList>
            <person name="Yim A.K.Y."/>
            <person name="Chan T.F."/>
            <person name="Ji K.M."/>
            <person name="Liu X.Y."/>
            <person name="Zhou J.W."/>
            <person name="Li R.Q."/>
            <person name="Yang K.Y."/>
            <person name="Li J."/>
            <person name="Li M."/>
            <person name="Law P.T.W."/>
            <person name="Wu Y.L."/>
            <person name="Cai Z.L."/>
            <person name="Qin H."/>
            <person name="Bao Y."/>
            <person name="Leung R.K.K."/>
            <person name="Ng P.K.S."/>
            <person name="Zou J."/>
            <person name="Zhong X.J."/>
            <person name="Ran P.X."/>
            <person name="Zhong N.S."/>
            <person name="Liu Z.G."/>
            <person name="Tsui S.K.W."/>
        </authorList>
    </citation>
    <scope>NUCLEOTIDE SEQUENCE</scope>
    <source>
        <strain evidence="1">Derf</strain>
        <tissue evidence="1">Whole organism</tissue>
    </source>
</reference>
<keyword evidence="2" id="KW-1185">Reference proteome</keyword>
<accession>A0A922I925</accession>
<dbReference type="EMBL" id="ASGP02000002">
    <property type="protein sequence ID" value="KAH9522996.1"/>
    <property type="molecule type" value="Genomic_DNA"/>
</dbReference>
<dbReference type="PANTHER" id="PTHR21715:SF0">
    <property type="entry name" value="RH04127P"/>
    <property type="match status" value="1"/>
</dbReference>
<dbReference type="InterPro" id="IPR053233">
    <property type="entry name" value="ABRA-related"/>
</dbReference>
<dbReference type="Gene3D" id="3.30.1470.10">
    <property type="entry name" value="Photosystem I PsaD, reaction center subunit II"/>
    <property type="match status" value="1"/>
</dbReference>
<organism evidence="1 2">
    <name type="scientific">Dermatophagoides farinae</name>
    <name type="common">American house dust mite</name>
    <dbReference type="NCBI Taxonomy" id="6954"/>
    <lineage>
        <taxon>Eukaryota</taxon>
        <taxon>Metazoa</taxon>
        <taxon>Ecdysozoa</taxon>
        <taxon>Arthropoda</taxon>
        <taxon>Chelicerata</taxon>
        <taxon>Arachnida</taxon>
        <taxon>Acari</taxon>
        <taxon>Acariformes</taxon>
        <taxon>Sarcoptiformes</taxon>
        <taxon>Astigmata</taxon>
        <taxon>Psoroptidia</taxon>
        <taxon>Analgoidea</taxon>
        <taxon>Pyroglyphidae</taxon>
        <taxon>Dermatophagoidinae</taxon>
        <taxon>Dermatophagoides</taxon>
    </lineage>
</organism>
<protein>
    <submittedName>
        <fullName evidence="1">Uncharacterized protein</fullName>
    </submittedName>
</protein>
<evidence type="ECO:0000313" key="2">
    <source>
        <dbReference type="Proteomes" id="UP000790347"/>
    </source>
</evidence>
<reference evidence="1" key="2">
    <citation type="journal article" date="2022" name="Res Sq">
        <title>Comparative Genomics Reveals Insights into the Divergent Evolution of Astigmatic Mites and Household Pest Adaptations.</title>
        <authorList>
            <person name="Xiong Q."/>
            <person name="Wan A.T.-Y."/>
            <person name="Liu X.-Y."/>
            <person name="Fung C.S.-H."/>
            <person name="Xiao X."/>
            <person name="Malainual N."/>
            <person name="Hou J."/>
            <person name="Wang L."/>
            <person name="Wang M."/>
            <person name="Yang K."/>
            <person name="Cui Y."/>
            <person name="Leung E."/>
            <person name="Nong W."/>
            <person name="Shin S.-K."/>
            <person name="Au S."/>
            <person name="Jeong K.Y."/>
            <person name="Chew F.T."/>
            <person name="Hui J."/>
            <person name="Leung T.F."/>
            <person name="Tungtrongchitr A."/>
            <person name="Zhong N."/>
            <person name="Liu Z."/>
            <person name="Tsui S."/>
        </authorList>
    </citation>
    <scope>NUCLEOTIDE SEQUENCE</scope>
    <source>
        <strain evidence="1">Derf</strain>
        <tissue evidence="1">Whole organism</tissue>
    </source>
</reference>
<dbReference type="AlphaFoldDB" id="A0A922I925"/>